<keyword evidence="1" id="KW-0732">Signal</keyword>
<dbReference type="EMBL" id="QPMH01000002">
    <property type="protein sequence ID" value="RDD63534.1"/>
    <property type="molecule type" value="Genomic_DNA"/>
</dbReference>
<dbReference type="AlphaFoldDB" id="A0A369TG16"/>
<sequence>MASSYRTSRRGGILAATLTLALAACSSDDGPAPPCPEVVSLRDAARIVAFSGSGRDLTDVRFETRIDGAALACEYDEDDGNQVVEAELQIAFTAEKGPASKEGTAEFTYFVAIADNQRNIVAREEFPVTFSLEGNQTRGRFVQTVSPTIPLKEGETGASYRVYVGFALNKEQLKYNRRNPV</sequence>
<evidence type="ECO:0000313" key="2">
    <source>
        <dbReference type="EMBL" id="RDD63534.1"/>
    </source>
</evidence>
<gene>
    <name evidence="2" type="ORF">DRB17_03595</name>
</gene>
<proteinExistence type="predicted"/>
<reference evidence="2 3" key="1">
    <citation type="submission" date="2018-07" db="EMBL/GenBank/DDBJ databases">
        <title>Venubactetium sediminum gen. nov., sp. nov., isolated from a marine solar saltern.</title>
        <authorList>
            <person name="Wang S."/>
        </authorList>
    </citation>
    <scope>NUCLEOTIDE SEQUENCE [LARGE SCALE GENOMIC DNA]</scope>
    <source>
        <strain evidence="2 3">WD2A32</strain>
    </source>
</reference>
<name>A0A369TG16_9PROT</name>
<evidence type="ECO:0000256" key="1">
    <source>
        <dbReference type="SAM" id="SignalP"/>
    </source>
</evidence>
<keyword evidence="3" id="KW-1185">Reference proteome</keyword>
<feature type="chain" id="PRO_5016960720" description="Lipoprotein" evidence="1">
    <location>
        <begin position="24"/>
        <end position="181"/>
    </location>
</feature>
<organism evidence="2 3">
    <name type="scientific">Ferruginivarius sediminum</name>
    <dbReference type="NCBI Taxonomy" id="2661937"/>
    <lineage>
        <taxon>Bacteria</taxon>
        <taxon>Pseudomonadati</taxon>
        <taxon>Pseudomonadota</taxon>
        <taxon>Alphaproteobacteria</taxon>
        <taxon>Rhodospirillales</taxon>
        <taxon>Rhodospirillaceae</taxon>
        <taxon>Ferruginivarius</taxon>
    </lineage>
</organism>
<accession>A0A369TG16</accession>
<feature type="signal peptide" evidence="1">
    <location>
        <begin position="1"/>
        <end position="23"/>
    </location>
</feature>
<comment type="caution">
    <text evidence="2">The sequence shown here is derived from an EMBL/GenBank/DDBJ whole genome shotgun (WGS) entry which is preliminary data.</text>
</comment>
<evidence type="ECO:0008006" key="4">
    <source>
        <dbReference type="Google" id="ProtNLM"/>
    </source>
</evidence>
<dbReference type="Proteomes" id="UP000253941">
    <property type="component" value="Unassembled WGS sequence"/>
</dbReference>
<dbReference type="RefSeq" id="WP_114580789.1">
    <property type="nucleotide sequence ID" value="NZ_QPMH01000002.1"/>
</dbReference>
<protein>
    <recommendedName>
        <fullName evidence="4">Lipoprotein</fullName>
    </recommendedName>
</protein>
<evidence type="ECO:0000313" key="3">
    <source>
        <dbReference type="Proteomes" id="UP000253941"/>
    </source>
</evidence>
<dbReference type="PROSITE" id="PS51257">
    <property type="entry name" value="PROKAR_LIPOPROTEIN"/>
    <property type="match status" value="1"/>
</dbReference>